<proteinExistence type="predicted"/>
<name>A0A918F4Z9_9ACTN</name>
<keyword evidence="2" id="KW-1185">Reference proteome</keyword>
<dbReference type="EMBL" id="BMTU01000022">
    <property type="protein sequence ID" value="GGR09274.1"/>
    <property type="molecule type" value="Genomic_DNA"/>
</dbReference>
<gene>
    <name evidence="1" type="ORF">GCM10010280_66390</name>
</gene>
<accession>A0A918F4Z9</accession>
<reference evidence="1" key="1">
    <citation type="journal article" date="2014" name="Int. J. Syst. Evol. Microbiol.">
        <title>Complete genome sequence of Corynebacterium casei LMG S-19264T (=DSM 44701T), isolated from a smear-ripened cheese.</title>
        <authorList>
            <consortium name="US DOE Joint Genome Institute (JGI-PGF)"/>
            <person name="Walter F."/>
            <person name="Albersmeier A."/>
            <person name="Kalinowski J."/>
            <person name="Ruckert C."/>
        </authorList>
    </citation>
    <scope>NUCLEOTIDE SEQUENCE</scope>
    <source>
        <strain evidence="1">JCM 4403</strain>
    </source>
</reference>
<comment type="caution">
    <text evidence="1">The sequence shown here is derived from an EMBL/GenBank/DDBJ whole genome shotgun (WGS) entry which is preliminary data.</text>
</comment>
<protein>
    <submittedName>
        <fullName evidence="1">Uncharacterized protein</fullName>
    </submittedName>
</protein>
<dbReference type="AlphaFoldDB" id="A0A918F4Z9"/>
<evidence type="ECO:0000313" key="2">
    <source>
        <dbReference type="Proteomes" id="UP000656732"/>
    </source>
</evidence>
<sequence>MSATMNRWRPFTFLTASKPLVAAGTVSTVRTACASIKLGQRLLRIIRKGSGSVVTWWRAQPGPTTD</sequence>
<reference evidence="1" key="2">
    <citation type="submission" date="2020-09" db="EMBL/GenBank/DDBJ databases">
        <authorList>
            <person name="Sun Q."/>
            <person name="Ohkuma M."/>
        </authorList>
    </citation>
    <scope>NUCLEOTIDE SEQUENCE</scope>
    <source>
        <strain evidence="1">JCM 4403</strain>
    </source>
</reference>
<evidence type="ECO:0000313" key="1">
    <source>
        <dbReference type="EMBL" id="GGR09274.1"/>
    </source>
</evidence>
<organism evidence="1 2">
    <name type="scientific">Streptomyces pilosus</name>
    <dbReference type="NCBI Taxonomy" id="28893"/>
    <lineage>
        <taxon>Bacteria</taxon>
        <taxon>Bacillati</taxon>
        <taxon>Actinomycetota</taxon>
        <taxon>Actinomycetes</taxon>
        <taxon>Kitasatosporales</taxon>
        <taxon>Streptomycetaceae</taxon>
        <taxon>Streptomyces</taxon>
    </lineage>
</organism>
<dbReference type="Proteomes" id="UP000656732">
    <property type="component" value="Unassembled WGS sequence"/>
</dbReference>